<keyword evidence="3" id="KW-0862">Zinc</keyword>
<keyword evidence="2 4" id="KW-0863">Zinc-finger</keyword>
<name>A0A7I8J952_SPIIN</name>
<dbReference type="InterPro" id="IPR007527">
    <property type="entry name" value="Znf_SWIM"/>
</dbReference>
<dbReference type="InterPro" id="IPR004332">
    <property type="entry name" value="Transposase_MuDR"/>
</dbReference>
<dbReference type="Pfam" id="PF03108">
    <property type="entry name" value="DBD_Tnp_Mut"/>
    <property type="match status" value="1"/>
</dbReference>
<dbReference type="Pfam" id="PF04434">
    <property type="entry name" value="SWIM"/>
    <property type="match status" value="1"/>
</dbReference>
<dbReference type="EMBL" id="CACRZD030000009">
    <property type="protein sequence ID" value="CAA6666315.1"/>
    <property type="molecule type" value="Genomic_DNA"/>
</dbReference>
<evidence type="ECO:0000256" key="2">
    <source>
        <dbReference type="ARBA" id="ARBA00022771"/>
    </source>
</evidence>
<gene>
    <name evidence="6" type="ORF">SI7747_09012704</name>
</gene>
<feature type="domain" description="SWIM-type" evidence="5">
    <location>
        <begin position="433"/>
        <end position="465"/>
    </location>
</feature>
<evidence type="ECO:0000256" key="4">
    <source>
        <dbReference type="PROSITE-ProRule" id="PRU00325"/>
    </source>
</evidence>
<keyword evidence="7" id="KW-1185">Reference proteome</keyword>
<evidence type="ECO:0000259" key="5">
    <source>
        <dbReference type="PROSITE" id="PS50966"/>
    </source>
</evidence>
<reference evidence="6 7" key="1">
    <citation type="submission" date="2019-12" db="EMBL/GenBank/DDBJ databases">
        <authorList>
            <person name="Scholz U."/>
            <person name="Mascher M."/>
            <person name="Fiebig A."/>
        </authorList>
    </citation>
    <scope>NUCLEOTIDE SEQUENCE</scope>
</reference>
<dbReference type="EMBL" id="LR743596">
    <property type="protein sequence ID" value="CAA2627025.1"/>
    <property type="molecule type" value="Genomic_DNA"/>
</dbReference>
<protein>
    <recommendedName>
        <fullName evidence="5">SWIM-type domain-containing protein</fullName>
    </recommendedName>
</protein>
<dbReference type="PANTHER" id="PTHR31973">
    <property type="entry name" value="POLYPROTEIN, PUTATIVE-RELATED"/>
    <property type="match status" value="1"/>
</dbReference>
<dbReference type="InterPro" id="IPR006564">
    <property type="entry name" value="Znf_PMZ"/>
</dbReference>
<dbReference type="GO" id="GO:0008270">
    <property type="term" value="F:zinc ion binding"/>
    <property type="evidence" value="ECO:0007669"/>
    <property type="project" value="UniProtKB-KW"/>
</dbReference>
<accession>A0A7I8J952</accession>
<dbReference type="Proteomes" id="UP001189122">
    <property type="component" value="Unassembled WGS sequence"/>
</dbReference>
<dbReference type="InterPro" id="IPR018289">
    <property type="entry name" value="MULE_transposase_dom"/>
</dbReference>
<dbReference type="Pfam" id="PF10551">
    <property type="entry name" value="MULE"/>
    <property type="match status" value="1"/>
</dbReference>
<dbReference type="PANTHER" id="PTHR31973:SF194">
    <property type="entry name" value="OS06G0632700 PROTEIN"/>
    <property type="match status" value="1"/>
</dbReference>
<dbReference type="SMART" id="SM00575">
    <property type="entry name" value="ZnF_PMZ"/>
    <property type="match status" value="1"/>
</dbReference>
<dbReference type="AlphaFoldDB" id="A0A7I8J952"/>
<dbReference type="PROSITE" id="PS50966">
    <property type="entry name" value="ZF_SWIM"/>
    <property type="match status" value="1"/>
</dbReference>
<evidence type="ECO:0000313" key="7">
    <source>
        <dbReference type="Proteomes" id="UP001189122"/>
    </source>
</evidence>
<keyword evidence="1" id="KW-0479">Metal-binding</keyword>
<evidence type="ECO:0000256" key="3">
    <source>
        <dbReference type="ARBA" id="ARBA00022833"/>
    </source>
</evidence>
<evidence type="ECO:0000256" key="1">
    <source>
        <dbReference type="ARBA" id="ARBA00022723"/>
    </source>
</evidence>
<evidence type="ECO:0000313" key="6">
    <source>
        <dbReference type="EMBL" id="CAA2627025.1"/>
    </source>
</evidence>
<proteinExistence type="predicted"/>
<organism evidence="6">
    <name type="scientific">Spirodela intermedia</name>
    <name type="common">Intermediate duckweed</name>
    <dbReference type="NCBI Taxonomy" id="51605"/>
    <lineage>
        <taxon>Eukaryota</taxon>
        <taxon>Viridiplantae</taxon>
        <taxon>Streptophyta</taxon>
        <taxon>Embryophyta</taxon>
        <taxon>Tracheophyta</taxon>
        <taxon>Spermatophyta</taxon>
        <taxon>Magnoliopsida</taxon>
        <taxon>Liliopsida</taxon>
        <taxon>Araceae</taxon>
        <taxon>Lemnoideae</taxon>
        <taxon>Spirodela</taxon>
    </lineage>
</organism>
<sequence length="537" mass="60135">MITGVGQVFDDVKDFRDALHKYAISKGFTYKFVKSDGIRATAECTAANCTWRIHASKSSAKQKFVVRKLNDTHLRWGDRQARTAAGQPAVGDRRHQGEDAGFSGLLAEGDRERFPERLRDQHELLPGMAGEVLCEEGAEQLGQGGIGHLLWFCQRIMETNRGSMATLEMAEDSTFQHLFVCFHASLHGFEHGCRPLLFLDGVSLKVSRQWKLLVATAFDGENDIFPVAFAVVEDESVDNWRWFLGQLKSVFAMSSAALTFVSNGQFGLDKAVSEVFEDSTHGRCLSHLIEDFKAELEESMAEESGAYAYREAEFRSAVENIRKISGDAADWVLDSKPELWSNAFFKGLRYDTMSSNAAEAFNTWITKAARKEPTVVQIVDLVRCKLMDTIYTRRESANSWTEILTPSMNQKLQQESVAVFEVNNAGGGGGETHTVNLVSWECSCRKWQVTGLPCVHALVVIERTGGCVYDYCSKFFKTECHRLIYSLSINPIPDVYRNSAALGLVKPAELQKINKRLIRCSRCQEFGHNRVTCKAPV</sequence>